<name>K0RPP2_THAOC</name>
<feature type="region of interest" description="Disordered" evidence="1">
    <location>
        <begin position="59"/>
        <end position="213"/>
    </location>
</feature>
<gene>
    <name evidence="2" type="ORF">THAOC_26118</name>
</gene>
<feature type="compositionally biased region" description="Basic and acidic residues" evidence="1">
    <location>
        <begin position="182"/>
        <end position="213"/>
    </location>
</feature>
<evidence type="ECO:0000256" key="1">
    <source>
        <dbReference type="SAM" id="MobiDB-lite"/>
    </source>
</evidence>
<dbReference type="AlphaFoldDB" id="K0RPP2"/>
<reference evidence="2 3" key="1">
    <citation type="journal article" date="2012" name="Genome Biol.">
        <title>Genome and low-iron response of an oceanic diatom adapted to chronic iron limitation.</title>
        <authorList>
            <person name="Lommer M."/>
            <person name="Specht M."/>
            <person name="Roy A.S."/>
            <person name="Kraemer L."/>
            <person name="Andreson R."/>
            <person name="Gutowska M.A."/>
            <person name="Wolf J."/>
            <person name="Bergner S.V."/>
            <person name="Schilhabel M.B."/>
            <person name="Klostermeier U.C."/>
            <person name="Beiko R.G."/>
            <person name="Rosenstiel P."/>
            <person name="Hippler M."/>
            <person name="Laroche J."/>
        </authorList>
    </citation>
    <scope>NUCLEOTIDE SEQUENCE [LARGE SCALE GENOMIC DNA]</scope>
    <source>
        <strain evidence="2 3">CCMP1005</strain>
    </source>
</reference>
<sequence>MALGETCPPGVVGGGRFSLRVGQDAEPSLRGYPRTRCEGVEAPEVVAGVVLVRFRGEEGGARQGGANNGDSSLCSSRFDRAIPIPMPDEGYRARRQARQERRMKSGFRREEDGEMPSLMESDASDGSGDQLPAPPSRPRLVPPRPPEMSTSYQELRASYQYDDDDCSEYSVSDGGDSLSEDSMDRARPSQRRERGQARHRPDAPDCTDNGRDP</sequence>
<organism evidence="2 3">
    <name type="scientific">Thalassiosira oceanica</name>
    <name type="common">Marine diatom</name>
    <dbReference type="NCBI Taxonomy" id="159749"/>
    <lineage>
        <taxon>Eukaryota</taxon>
        <taxon>Sar</taxon>
        <taxon>Stramenopiles</taxon>
        <taxon>Ochrophyta</taxon>
        <taxon>Bacillariophyta</taxon>
        <taxon>Coscinodiscophyceae</taxon>
        <taxon>Thalassiosirophycidae</taxon>
        <taxon>Thalassiosirales</taxon>
        <taxon>Thalassiosiraceae</taxon>
        <taxon>Thalassiosira</taxon>
    </lineage>
</organism>
<dbReference type="eggNOG" id="ENOG502QYS5">
    <property type="taxonomic scope" value="Eukaryota"/>
</dbReference>
<keyword evidence="3" id="KW-1185">Reference proteome</keyword>
<feature type="compositionally biased region" description="Basic and acidic residues" evidence="1">
    <location>
        <begin position="89"/>
        <end position="111"/>
    </location>
</feature>
<feature type="non-terminal residue" evidence="2">
    <location>
        <position position="213"/>
    </location>
</feature>
<feature type="compositionally biased region" description="Pro residues" evidence="1">
    <location>
        <begin position="132"/>
        <end position="146"/>
    </location>
</feature>
<proteinExistence type="predicted"/>
<accession>K0RPP2</accession>
<dbReference type="EMBL" id="AGNL01036078">
    <property type="protein sequence ID" value="EJK54274.1"/>
    <property type="molecule type" value="Genomic_DNA"/>
</dbReference>
<protein>
    <submittedName>
        <fullName evidence="2">Uncharacterized protein</fullName>
    </submittedName>
</protein>
<dbReference type="Proteomes" id="UP000266841">
    <property type="component" value="Unassembled WGS sequence"/>
</dbReference>
<evidence type="ECO:0000313" key="3">
    <source>
        <dbReference type="Proteomes" id="UP000266841"/>
    </source>
</evidence>
<comment type="caution">
    <text evidence="2">The sequence shown here is derived from an EMBL/GenBank/DDBJ whole genome shotgun (WGS) entry which is preliminary data.</text>
</comment>
<evidence type="ECO:0000313" key="2">
    <source>
        <dbReference type="EMBL" id="EJK54274.1"/>
    </source>
</evidence>